<dbReference type="EMBL" id="CP051685">
    <property type="protein sequence ID" value="QJE01872.1"/>
    <property type="molecule type" value="Genomic_DNA"/>
</dbReference>
<dbReference type="RefSeq" id="WP_170203959.1">
    <property type="nucleotide sequence ID" value="NZ_CP051685.1"/>
</dbReference>
<sequence length="61" mass="6926">MTIQFKADVPGGRFQPHWIGDPFICTVMLRRSNVESIYTAFGKCLPNDPSLFRRGGGKYFT</sequence>
<gene>
    <name evidence="1" type="ORF">HH212_19135</name>
</gene>
<evidence type="ECO:0000313" key="2">
    <source>
        <dbReference type="Proteomes" id="UP000502415"/>
    </source>
</evidence>
<protein>
    <submittedName>
        <fullName evidence="1">Uncharacterized protein</fullName>
    </submittedName>
</protein>
<dbReference type="KEGG" id="mfy:HH212_19135"/>
<accession>A0A7Z2ZVA0</accession>
<keyword evidence="2" id="KW-1185">Reference proteome</keyword>
<dbReference type="Proteomes" id="UP000502415">
    <property type="component" value="Chromosome"/>
</dbReference>
<name>A0A7Z2ZVA0_9BURK</name>
<reference evidence="1 2" key="1">
    <citation type="submission" date="2020-04" db="EMBL/GenBank/DDBJ databases">
        <title>Genome sequencing of novel species.</title>
        <authorList>
            <person name="Heo J."/>
            <person name="Kim S.-J."/>
            <person name="Kim J.-S."/>
            <person name="Hong S.-B."/>
            <person name="Kwon S.-W."/>
        </authorList>
    </citation>
    <scope>NUCLEOTIDE SEQUENCE [LARGE SCALE GENOMIC DNA]</scope>
    <source>
        <strain evidence="1 2">GN2-R2</strain>
    </source>
</reference>
<organism evidence="1 2">
    <name type="scientific">Massilia forsythiae</name>
    <dbReference type="NCBI Taxonomy" id="2728020"/>
    <lineage>
        <taxon>Bacteria</taxon>
        <taxon>Pseudomonadati</taxon>
        <taxon>Pseudomonadota</taxon>
        <taxon>Betaproteobacteria</taxon>
        <taxon>Burkholderiales</taxon>
        <taxon>Oxalobacteraceae</taxon>
        <taxon>Telluria group</taxon>
        <taxon>Massilia</taxon>
    </lineage>
</organism>
<proteinExistence type="predicted"/>
<evidence type="ECO:0000313" key="1">
    <source>
        <dbReference type="EMBL" id="QJE01872.1"/>
    </source>
</evidence>
<dbReference type="AlphaFoldDB" id="A0A7Z2ZVA0"/>